<gene>
    <name evidence="3" type="ORF">O6P37_19635</name>
</gene>
<evidence type="ECO:0008006" key="5">
    <source>
        <dbReference type="Google" id="ProtNLM"/>
    </source>
</evidence>
<feature type="region of interest" description="Disordered" evidence="1">
    <location>
        <begin position="25"/>
        <end position="84"/>
    </location>
</feature>
<dbReference type="Proteomes" id="UP001142153">
    <property type="component" value="Unassembled WGS sequence"/>
</dbReference>
<name>A0ABT4PWY5_9MYCO</name>
<feature type="chain" id="PRO_5047137185" description="Dopamine receptor D4" evidence="2">
    <location>
        <begin position="28"/>
        <end position="147"/>
    </location>
</feature>
<keyword evidence="4" id="KW-1185">Reference proteome</keyword>
<feature type="compositionally biased region" description="Pro residues" evidence="1">
    <location>
        <begin position="29"/>
        <end position="41"/>
    </location>
</feature>
<comment type="caution">
    <text evidence="3">The sequence shown here is derived from an EMBL/GenBank/DDBJ whole genome shotgun (WGS) entry which is preliminary data.</text>
</comment>
<organism evidence="3 4">
    <name type="scientific">Mycobacterium hippophais</name>
    <dbReference type="NCBI Taxonomy" id="3016340"/>
    <lineage>
        <taxon>Bacteria</taxon>
        <taxon>Bacillati</taxon>
        <taxon>Actinomycetota</taxon>
        <taxon>Actinomycetes</taxon>
        <taxon>Mycobacteriales</taxon>
        <taxon>Mycobacteriaceae</taxon>
        <taxon>Mycobacterium</taxon>
    </lineage>
</organism>
<accession>A0ABT4PWY5</accession>
<dbReference type="EMBL" id="JAPZPY010000009">
    <property type="protein sequence ID" value="MCZ8381085.1"/>
    <property type="molecule type" value="Genomic_DNA"/>
</dbReference>
<dbReference type="RefSeq" id="WP_269895636.1">
    <property type="nucleotide sequence ID" value="NZ_JAPZPY010000009.1"/>
</dbReference>
<proteinExistence type="predicted"/>
<protein>
    <recommendedName>
        <fullName evidence="5">Dopamine receptor D4</fullName>
    </recommendedName>
</protein>
<feature type="compositionally biased region" description="Pro residues" evidence="1">
    <location>
        <begin position="117"/>
        <end position="147"/>
    </location>
</feature>
<feature type="region of interest" description="Disordered" evidence="1">
    <location>
        <begin position="105"/>
        <end position="147"/>
    </location>
</feature>
<evidence type="ECO:0000256" key="1">
    <source>
        <dbReference type="SAM" id="MobiDB-lite"/>
    </source>
</evidence>
<evidence type="ECO:0000256" key="2">
    <source>
        <dbReference type="SAM" id="SignalP"/>
    </source>
</evidence>
<evidence type="ECO:0000313" key="4">
    <source>
        <dbReference type="Proteomes" id="UP001142153"/>
    </source>
</evidence>
<feature type="signal peptide" evidence="2">
    <location>
        <begin position="1"/>
        <end position="27"/>
    </location>
</feature>
<evidence type="ECO:0000313" key="3">
    <source>
        <dbReference type="EMBL" id="MCZ8381085.1"/>
    </source>
</evidence>
<keyword evidence="2" id="KW-0732">Signal</keyword>
<sequence length="147" mass="14386">MGLFERGAVLAAAGAAFAILMSAPATAEPGPPAPPGPPPPGVEAQPVAAAGAPPAAGVPHLPSPENLPPGTSDVPAGPAPGRGLSYLQDLWHAMQTQEVSGRDALLLLTQRPLDPNAVPPPNLPAGPQPPAPAPPPPAPAPVPPPLP</sequence>
<feature type="compositionally biased region" description="Low complexity" evidence="1">
    <location>
        <begin position="42"/>
        <end position="59"/>
    </location>
</feature>
<reference evidence="3" key="1">
    <citation type="submission" date="2022-12" db="EMBL/GenBank/DDBJ databases">
        <authorList>
            <person name="Deng Y."/>
            <person name="Zhang Y.-Q."/>
        </authorList>
    </citation>
    <scope>NUCLEOTIDE SEQUENCE</scope>
    <source>
        <strain evidence="3">CPCC 205372</strain>
    </source>
</reference>